<dbReference type="PIR" id="G97061">
    <property type="entry name" value="G97061"/>
</dbReference>
<keyword evidence="1" id="KW-1133">Transmembrane helix</keyword>
<keyword evidence="3" id="KW-1185">Reference proteome</keyword>
<feature type="transmembrane region" description="Helical" evidence="1">
    <location>
        <begin position="180"/>
        <end position="205"/>
    </location>
</feature>
<dbReference type="PATRIC" id="fig|272562.8.peg.1516"/>
<dbReference type="EMBL" id="AE001437">
    <property type="protein sequence ID" value="AAK79282.1"/>
    <property type="molecule type" value="Genomic_DNA"/>
</dbReference>
<keyword evidence="1" id="KW-0472">Membrane</keyword>
<proteinExistence type="predicted"/>
<sequence length="206" mass="23585">MNKKQKEINNSIYIEDSTHSNILYTQEFVEELFHEGYKLGFLQGTTYANKIFKSKSTVDLNMEVEKLSVEIEGIANKLKNLNDIIINQNKLTNDNLNNLSSRVNDSSKTLMNKIDDLSHRVEGIDKRTIVLKKSLDYIKEDICDNIKSSIKDIKEDTKDLSIIRNNIGNMDEKSKWWKQFLLAPIISATLSGVLVAIIMLCIKSIK</sequence>
<dbReference type="STRING" id="272562.CA_C1313"/>
<accession>Q97JH2</accession>
<protein>
    <submittedName>
        <fullName evidence="2">Uncharacterized protein</fullName>
    </submittedName>
</protein>
<gene>
    <name evidence="2" type="ordered locus">CA_C1313</name>
</gene>
<name>Q97JH2_CLOAB</name>
<keyword evidence="1" id="KW-0812">Transmembrane</keyword>
<dbReference type="Proteomes" id="UP000000814">
    <property type="component" value="Chromosome"/>
</dbReference>
<dbReference type="KEGG" id="cac:CA_C1313"/>
<dbReference type="HOGENOM" id="CLU_1330004_0_0_9"/>
<evidence type="ECO:0000256" key="1">
    <source>
        <dbReference type="SAM" id="Phobius"/>
    </source>
</evidence>
<reference evidence="2 3" key="1">
    <citation type="journal article" date="2001" name="J. Bacteriol.">
        <title>Genome sequence and comparative analysis of the solvent-producing bacterium Clostridium acetobutylicum.</title>
        <authorList>
            <person name="Nolling J."/>
            <person name="Breton G."/>
            <person name="Omelchenko M.V."/>
            <person name="Makarova K.S."/>
            <person name="Zeng Q."/>
            <person name="Gibson R."/>
            <person name="Lee H.M."/>
            <person name="Dubois J."/>
            <person name="Qiu D."/>
            <person name="Hitti J."/>
            <person name="Wolf Y.I."/>
            <person name="Tatusov R.L."/>
            <person name="Sabathe F."/>
            <person name="Doucette-Stamm L."/>
            <person name="Soucaille P."/>
            <person name="Daly M.J."/>
            <person name="Bennett G.N."/>
            <person name="Koonin E.V."/>
            <person name="Smith D.R."/>
        </authorList>
    </citation>
    <scope>NUCLEOTIDE SEQUENCE [LARGE SCALE GENOMIC DNA]</scope>
    <source>
        <strain evidence="3">ATCC 824 / DSM 792 / JCM 1419 / LMG 5710 / VKM B-1787</strain>
    </source>
</reference>
<organism evidence="2 3">
    <name type="scientific">Clostridium acetobutylicum (strain ATCC 824 / DSM 792 / JCM 1419 / IAM 19013 / LMG 5710 / NBRC 13948 / NRRL B-527 / VKM B-1787 / 2291 / W)</name>
    <dbReference type="NCBI Taxonomy" id="272562"/>
    <lineage>
        <taxon>Bacteria</taxon>
        <taxon>Bacillati</taxon>
        <taxon>Bacillota</taxon>
        <taxon>Clostridia</taxon>
        <taxon>Eubacteriales</taxon>
        <taxon>Clostridiaceae</taxon>
        <taxon>Clostridium</taxon>
    </lineage>
</organism>
<evidence type="ECO:0000313" key="3">
    <source>
        <dbReference type="Proteomes" id="UP000000814"/>
    </source>
</evidence>
<dbReference type="RefSeq" id="WP_010964623.1">
    <property type="nucleotide sequence ID" value="NC_003030.1"/>
</dbReference>
<dbReference type="AlphaFoldDB" id="Q97JH2"/>
<evidence type="ECO:0000313" key="2">
    <source>
        <dbReference type="EMBL" id="AAK79282.1"/>
    </source>
</evidence>
<dbReference type="GeneID" id="44997818"/>